<evidence type="ECO:0000313" key="2">
    <source>
        <dbReference type="Proteomes" id="UP000501690"/>
    </source>
</evidence>
<dbReference type="AlphaFoldDB" id="A0A4D6NE53"/>
<accession>A0A4D6NE53</accession>
<reference evidence="1 2" key="1">
    <citation type="submission" date="2019-04" db="EMBL/GenBank/DDBJ databases">
        <title>An improved genome assembly and genetic linkage map for asparagus bean, Vigna unguiculata ssp. sesquipedialis.</title>
        <authorList>
            <person name="Xia Q."/>
            <person name="Zhang R."/>
            <person name="Dong Y."/>
        </authorList>
    </citation>
    <scope>NUCLEOTIDE SEQUENCE [LARGE SCALE GENOMIC DNA]</scope>
    <source>
        <tissue evidence="1">Leaf</tissue>
    </source>
</reference>
<sequence length="132" mass="14693">MEVITMLQRLRFVSGVVVFAAAADGGGTGVCWMQLRLVVASEDGAEARTWCATRNGEEDGGARCRDGGGWMRDGAIGRKKKMALLFVVAGRREGAVEMEVEVSGELQWWLARRWRRRLPWWVEGKLGLGFHV</sequence>
<dbReference type="EMBL" id="CP039354">
    <property type="protein sequence ID" value="QCE10465.1"/>
    <property type="molecule type" value="Genomic_DNA"/>
</dbReference>
<protein>
    <submittedName>
        <fullName evidence="1">Uncharacterized protein</fullName>
    </submittedName>
</protein>
<dbReference type="Proteomes" id="UP000501690">
    <property type="component" value="Linkage Group LG10"/>
</dbReference>
<gene>
    <name evidence="1" type="ORF">DEO72_LG10g1695</name>
</gene>
<organism evidence="1 2">
    <name type="scientific">Vigna unguiculata</name>
    <name type="common">Cowpea</name>
    <dbReference type="NCBI Taxonomy" id="3917"/>
    <lineage>
        <taxon>Eukaryota</taxon>
        <taxon>Viridiplantae</taxon>
        <taxon>Streptophyta</taxon>
        <taxon>Embryophyta</taxon>
        <taxon>Tracheophyta</taxon>
        <taxon>Spermatophyta</taxon>
        <taxon>Magnoliopsida</taxon>
        <taxon>eudicotyledons</taxon>
        <taxon>Gunneridae</taxon>
        <taxon>Pentapetalae</taxon>
        <taxon>rosids</taxon>
        <taxon>fabids</taxon>
        <taxon>Fabales</taxon>
        <taxon>Fabaceae</taxon>
        <taxon>Papilionoideae</taxon>
        <taxon>50 kb inversion clade</taxon>
        <taxon>NPAAA clade</taxon>
        <taxon>indigoferoid/millettioid clade</taxon>
        <taxon>Phaseoleae</taxon>
        <taxon>Vigna</taxon>
    </lineage>
</organism>
<keyword evidence="2" id="KW-1185">Reference proteome</keyword>
<evidence type="ECO:0000313" key="1">
    <source>
        <dbReference type="EMBL" id="QCE10465.1"/>
    </source>
</evidence>
<name>A0A4D6NE53_VIGUN</name>
<proteinExistence type="predicted"/>